<evidence type="ECO:0000256" key="3">
    <source>
        <dbReference type="ARBA" id="ARBA00022475"/>
    </source>
</evidence>
<dbReference type="GO" id="GO:0005886">
    <property type="term" value="C:plasma membrane"/>
    <property type="evidence" value="ECO:0007669"/>
    <property type="project" value="UniProtKB-SubCell"/>
</dbReference>
<name>A0A9Q5GAF7_LACHE</name>
<dbReference type="PANTHER" id="PTHR43414:SF6">
    <property type="entry name" value="MULTIDRUG RESISTANCE PROTEIN MDTG"/>
    <property type="match status" value="1"/>
</dbReference>
<evidence type="ECO:0000313" key="9">
    <source>
        <dbReference type="Proteomes" id="UP000601587"/>
    </source>
</evidence>
<dbReference type="InterPro" id="IPR036259">
    <property type="entry name" value="MFS_trans_sf"/>
</dbReference>
<dbReference type="Gene3D" id="1.20.1250.20">
    <property type="entry name" value="MFS general substrate transporter like domains"/>
    <property type="match status" value="1"/>
</dbReference>
<dbReference type="SUPFAM" id="SSF103473">
    <property type="entry name" value="MFS general substrate transporter"/>
    <property type="match status" value="1"/>
</dbReference>
<dbReference type="EMBL" id="WCGB01000021">
    <property type="protein sequence ID" value="NRN91641.1"/>
    <property type="molecule type" value="Genomic_DNA"/>
</dbReference>
<proteinExistence type="predicted"/>
<evidence type="ECO:0000256" key="7">
    <source>
        <dbReference type="SAM" id="Phobius"/>
    </source>
</evidence>
<keyword evidence="6 7" id="KW-0472">Membrane</keyword>
<sequence>MKEKPIWKKNLFVLSIAVFIAGIAFSEVMPFLPLYIDTLGKFSHQQLNFWPGFIYSETYLVSALISPWWGKKDVNQ</sequence>
<dbReference type="AlphaFoldDB" id="A0A9Q5GAF7"/>
<dbReference type="PANTHER" id="PTHR43414">
    <property type="entry name" value="MULTIDRUG RESISTANCE PROTEIN MDTG"/>
    <property type="match status" value="1"/>
</dbReference>
<keyword evidence="4 7" id="KW-0812">Transmembrane</keyword>
<accession>A0A9Q5GAF7</accession>
<evidence type="ECO:0000256" key="6">
    <source>
        <dbReference type="ARBA" id="ARBA00023136"/>
    </source>
</evidence>
<protein>
    <submittedName>
        <fullName evidence="8">Multidrug resistance protein MdtG</fullName>
    </submittedName>
</protein>
<evidence type="ECO:0000313" key="8">
    <source>
        <dbReference type="EMBL" id="NRN91641.1"/>
    </source>
</evidence>
<evidence type="ECO:0000256" key="4">
    <source>
        <dbReference type="ARBA" id="ARBA00022692"/>
    </source>
</evidence>
<evidence type="ECO:0000256" key="1">
    <source>
        <dbReference type="ARBA" id="ARBA00004651"/>
    </source>
</evidence>
<keyword evidence="3" id="KW-1003">Cell membrane</keyword>
<organism evidence="8 9">
    <name type="scientific">Lactobacillus helveticus</name>
    <name type="common">Lactobacillus suntoryeus</name>
    <dbReference type="NCBI Taxonomy" id="1587"/>
    <lineage>
        <taxon>Bacteria</taxon>
        <taxon>Bacillati</taxon>
        <taxon>Bacillota</taxon>
        <taxon>Bacilli</taxon>
        <taxon>Lactobacillales</taxon>
        <taxon>Lactobacillaceae</taxon>
        <taxon>Lactobacillus</taxon>
    </lineage>
</organism>
<dbReference type="Proteomes" id="UP000601587">
    <property type="component" value="Unassembled WGS sequence"/>
</dbReference>
<evidence type="ECO:0000256" key="2">
    <source>
        <dbReference type="ARBA" id="ARBA00022448"/>
    </source>
</evidence>
<gene>
    <name evidence="8" type="ORF">IMAU50013_01185</name>
</gene>
<feature type="transmembrane region" description="Helical" evidence="7">
    <location>
        <begin position="50"/>
        <end position="70"/>
    </location>
</feature>
<comment type="subcellular location">
    <subcellularLocation>
        <location evidence="1">Cell membrane</location>
        <topology evidence="1">Multi-pass membrane protein</topology>
    </subcellularLocation>
</comment>
<evidence type="ECO:0000256" key="5">
    <source>
        <dbReference type="ARBA" id="ARBA00022989"/>
    </source>
</evidence>
<keyword evidence="2" id="KW-0813">Transport</keyword>
<keyword evidence="5 7" id="KW-1133">Transmembrane helix</keyword>
<reference evidence="8" key="1">
    <citation type="submission" date="2019-09" db="EMBL/GenBank/DDBJ databases">
        <title>Comparative genomic analysis of Lactobacillus helveticus.</title>
        <authorList>
            <person name="Zhang H."/>
            <person name="Chen Y."/>
            <person name="Zhong Z."/>
        </authorList>
    </citation>
    <scope>NUCLEOTIDE SEQUENCE</scope>
    <source>
        <strain evidence="8">IMAU50013</strain>
    </source>
</reference>
<comment type="caution">
    <text evidence="8">The sequence shown here is derived from an EMBL/GenBank/DDBJ whole genome shotgun (WGS) entry which is preliminary data.</text>
</comment>